<dbReference type="AlphaFoldDB" id="A0A6G7PYE8"/>
<keyword evidence="1" id="KW-0808">Transferase</keyword>
<evidence type="ECO:0000313" key="2">
    <source>
        <dbReference type="Proteomes" id="UP000502179"/>
    </source>
</evidence>
<keyword evidence="2" id="KW-1185">Reference proteome</keyword>
<organism evidence="1 2">
    <name type="scientific">Thermosulfuriphilus ammonigenes</name>
    <dbReference type="NCBI Taxonomy" id="1936021"/>
    <lineage>
        <taxon>Bacteria</taxon>
        <taxon>Pseudomonadati</taxon>
        <taxon>Thermodesulfobacteriota</taxon>
        <taxon>Thermodesulfobacteria</taxon>
        <taxon>Thermodesulfobacteriales</taxon>
        <taxon>Thermodesulfobacteriaceae</taxon>
        <taxon>Thermosulfuriphilus</taxon>
    </lineage>
</organism>
<dbReference type="Pfam" id="PF01757">
    <property type="entry name" value="Acyl_transf_3"/>
    <property type="match status" value="1"/>
</dbReference>
<dbReference type="GO" id="GO:0016747">
    <property type="term" value="F:acyltransferase activity, transferring groups other than amino-acyl groups"/>
    <property type="evidence" value="ECO:0007669"/>
    <property type="project" value="InterPro"/>
</dbReference>
<reference evidence="1 2" key="1">
    <citation type="submission" date="2020-02" db="EMBL/GenBank/DDBJ databases">
        <title>Genome analysis of Thermosulfuriphilus ammonigenes ST65T, an anaerobic thermophilic chemolithoautotrophic bacterium isolated from a deep-sea hydrothermal vent.</title>
        <authorList>
            <person name="Slobodkina G."/>
            <person name="Allioux M."/>
            <person name="Merkel A."/>
            <person name="Alain K."/>
            <person name="Jebbar M."/>
            <person name="Slobodkin A."/>
        </authorList>
    </citation>
    <scope>NUCLEOTIDE SEQUENCE [LARGE SCALE GENOMIC DNA]</scope>
    <source>
        <strain evidence="1 2">ST65</strain>
    </source>
</reference>
<dbReference type="RefSeq" id="WP_166032823.1">
    <property type="nucleotide sequence ID" value="NZ_CP048877.1"/>
</dbReference>
<dbReference type="EMBL" id="CP048877">
    <property type="protein sequence ID" value="QIJ72607.1"/>
    <property type="molecule type" value="Genomic_DNA"/>
</dbReference>
<keyword evidence="1" id="KW-0012">Acyltransferase</keyword>
<protein>
    <submittedName>
        <fullName evidence="1">Acyltransferase</fullName>
    </submittedName>
</protein>
<dbReference type="KEGG" id="tav:G4V39_10120"/>
<dbReference type="Proteomes" id="UP000502179">
    <property type="component" value="Chromosome"/>
</dbReference>
<name>A0A6G7PYE8_9BACT</name>
<evidence type="ECO:0000313" key="1">
    <source>
        <dbReference type="EMBL" id="QIJ72607.1"/>
    </source>
</evidence>
<accession>A0A6G7PYE8</accession>
<proteinExistence type="predicted"/>
<dbReference type="InterPro" id="IPR002656">
    <property type="entry name" value="Acyl_transf_3_dom"/>
</dbReference>
<sequence length="362" mass="42637">MDQPSLLPEDSEFLRYLRGLAIFIIVFGHVGGFWFYRPYSGFLLVAVPIFFMISGAVSYPSYKRSKSVSFYLLKRSFSLLIPYYLLCLFSLIVYILEQKQMPTFSLEKLFMWLAIVPSRDIMPFPVGQIWFLYVLLVISILSPFYFYAYERCCYALFSFGLVAILMAAVQHFFDLAGILTLWKFHFFKPLVCSLFFISGFYLFFSSKSHKVLFLFGFFSLMASIFLFLKFRFNPDLSYHAHPPDLYYVLISFFFIFLVYVLRSFFLKVISSVKLFALILDFFYKHTFSIFLLHSFSIYFVERYLGLISGKDIFYGLKKLFFVLLITIILAVPFTRLSSFLRGIFLSRLKQVFEAKVVVRRPV</sequence>
<gene>
    <name evidence="1" type="ORF">G4V39_10120</name>
</gene>